<evidence type="ECO:0000313" key="2">
    <source>
        <dbReference type="Proteomes" id="UP000595140"/>
    </source>
</evidence>
<reference evidence="1 2" key="1">
    <citation type="submission" date="2018-04" db="EMBL/GenBank/DDBJ databases">
        <authorList>
            <person name="Vogel A."/>
        </authorList>
    </citation>
    <scope>NUCLEOTIDE SEQUENCE [LARGE SCALE GENOMIC DNA]</scope>
</reference>
<dbReference type="EMBL" id="OOIL02003302">
    <property type="protein sequence ID" value="VFQ87002.1"/>
    <property type="molecule type" value="Genomic_DNA"/>
</dbReference>
<dbReference type="Proteomes" id="UP000595140">
    <property type="component" value="Unassembled WGS sequence"/>
</dbReference>
<proteinExistence type="predicted"/>
<dbReference type="AlphaFoldDB" id="A0A484ME51"/>
<name>A0A484ME51_9ASTE</name>
<gene>
    <name evidence="1" type="ORF">CCAM_LOCUS28778</name>
</gene>
<sequence length="148" mass="16948">MLRTTAQHALGQLELTFEGDKNPHLRKVLFRTHRIYVRRLGPALFQEFLHMREKLRSGVRMRMSNESVTVGKPGLERVPVPGKAIDENELGLLEFQGRMDDSHTTLGLRRDNSIRVSLKCPDLGNLEHVPKQIQGTWDSPQVTLNQED</sequence>
<organism evidence="1 2">
    <name type="scientific">Cuscuta campestris</name>
    <dbReference type="NCBI Taxonomy" id="132261"/>
    <lineage>
        <taxon>Eukaryota</taxon>
        <taxon>Viridiplantae</taxon>
        <taxon>Streptophyta</taxon>
        <taxon>Embryophyta</taxon>
        <taxon>Tracheophyta</taxon>
        <taxon>Spermatophyta</taxon>
        <taxon>Magnoliopsida</taxon>
        <taxon>eudicotyledons</taxon>
        <taxon>Gunneridae</taxon>
        <taxon>Pentapetalae</taxon>
        <taxon>asterids</taxon>
        <taxon>lamiids</taxon>
        <taxon>Solanales</taxon>
        <taxon>Convolvulaceae</taxon>
        <taxon>Cuscuteae</taxon>
        <taxon>Cuscuta</taxon>
        <taxon>Cuscuta subgen. Grammica</taxon>
        <taxon>Cuscuta sect. Cleistogrammica</taxon>
    </lineage>
</organism>
<keyword evidence="2" id="KW-1185">Reference proteome</keyword>
<evidence type="ECO:0000313" key="1">
    <source>
        <dbReference type="EMBL" id="VFQ87002.1"/>
    </source>
</evidence>
<protein>
    <submittedName>
        <fullName evidence="1">Uncharacterized protein</fullName>
    </submittedName>
</protein>
<accession>A0A484ME51</accession>